<dbReference type="AlphaFoldDB" id="A0A9Q5HVJ8"/>
<dbReference type="PANTHER" id="PTHR11733:SF167">
    <property type="entry name" value="FI17812P1-RELATED"/>
    <property type="match status" value="1"/>
</dbReference>
<dbReference type="GO" id="GO:0016485">
    <property type="term" value="P:protein processing"/>
    <property type="evidence" value="ECO:0007669"/>
    <property type="project" value="TreeGrafter"/>
</dbReference>
<dbReference type="EMBL" id="LNZH02000199">
    <property type="protein sequence ID" value="OCB86754.1"/>
    <property type="molecule type" value="Genomic_DNA"/>
</dbReference>
<evidence type="ECO:0000256" key="1">
    <source>
        <dbReference type="ARBA" id="ARBA00001947"/>
    </source>
</evidence>
<keyword evidence="9" id="KW-0812">Transmembrane</keyword>
<protein>
    <submittedName>
        <fullName evidence="12">Endothelin-converting enzyme 1</fullName>
    </submittedName>
</protein>
<dbReference type="SUPFAM" id="SSF55486">
    <property type="entry name" value="Metalloproteases ('zincins'), catalytic domain"/>
    <property type="match status" value="2"/>
</dbReference>
<evidence type="ECO:0000256" key="4">
    <source>
        <dbReference type="ARBA" id="ARBA00022723"/>
    </source>
</evidence>
<dbReference type="GO" id="GO:0046872">
    <property type="term" value="F:metal ion binding"/>
    <property type="evidence" value="ECO:0007669"/>
    <property type="project" value="UniProtKB-KW"/>
</dbReference>
<evidence type="ECO:0000313" key="13">
    <source>
        <dbReference type="Proteomes" id="UP000757232"/>
    </source>
</evidence>
<evidence type="ECO:0000256" key="6">
    <source>
        <dbReference type="ARBA" id="ARBA00022833"/>
    </source>
</evidence>
<keyword evidence="4" id="KW-0479">Metal-binding</keyword>
<dbReference type="Pfam" id="PF05649">
    <property type="entry name" value="Peptidase_M13_N"/>
    <property type="match status" value="2"/>
</dbReference>
<dbReference type="InterPro" id="IPR018497">
    <property type="entry name" value="Peptidase_M13_C"/>
</dbReference>
<dbReference type="InterPro" id="IPR024079">
    <property type="entry name" value="MetalloPept_cat_dom_sf"/>
</dbReference>
<feature type="domain" description="Peptidase M13 N-terminal" evidence="11">
    <location>
        <begin position="166"/>
        <end position="380"/>
    </location>
</feature>
<gene>
    <name evidence="12" type="ORF">A7U60_g6216</name>
</gene>
<dbReference type="GO" id="GO:0005886">
    <property type="term" value="C:plasma membrane"/>
    <property type="evidence" value="ECO:0007669"/>
    <property type="project" value="TreeGrafter"/>
</dbReference>
<comment type="similarity">
    <text evidence="2">Belongs to the peptidase M13 family.</text>
</comment>
<proteinExistence type="inferred from homology"/>
<dbReference type="CDD" id="cd08662">
    <property type="entry name" value="M13"/>
    <property type="match status" value="1"/>
</dbReference>
<evidence type="ECO:0000256" key="8">
    <source>
        <dbReference type="SAM" id="MobiDB-lite"/>
    </source>
</evidence>
<dbReference type="GO" id="GO:0004222">
    <property type="term" value="F:metalloendopeptidase activity"/>
    <property type="evidence" value="ECO:0007669"/>
    <property type="project" value="InterPro"/>
</dbReference>
<reference evidence="12" key="1">
    <citation type="submission" date="2016-06" db="EMBL/GenBank/DDBJ databases">
        <title>Draft Genome sequence of the fungus Inonotus baumii.</title>
        <authorList>
            <person name="Zhu H."/>
            <person name="Lin W."/>
        </authorList>
    </citation>
    <scope>NUCLEOTIDE SEQUENCE</scope>
    <source>
        <strain evidence="12">821</strain>
    </source>
</reference>
<keyword evidence="3" id="KW-0645">Protease</keyword>
<feature type="transmembrane region" description="Helical" evidence="9">
    <location>
        <begin position="55"/>
        <end position="75"/>
    </location>
</feature>
<keyword evidence="6" id="KW-0862">Zinc</keyword>
<organism evidence="12 13">
    <name type="scientific">Sanghuangporus baumii</name>
    <name type="common">Phellinus baumii</name>
    <dbReference type="NCBI Taxonomy" id="108892"/>
    <lineage>
        <taxon>Eukaryota</taxon>
        <taxon>Fungi</taxon>
        <taxon>Dikarya</taxon>
        <taxon>Basidiomycota</taxon>
        <taxon>Agaricomycotina</taxon>
        <taxon>Agaricomycetes</taxon>
        <taxon>Hymenochaetales</taxon>
        <taxon>Hymenochaetaceae</taxon>
        <taxon>Sanghuangporus</taxon>
    </lineage>
</organism>
<dbReference type="InterPro" id="IPR000718">
    <property type="entry name" value="Peptidase_M13"/>
</dbReference>
<dbReference type="InterPro" id="IPR042089">
    <property type="entry name" value="Peptidase_M13_dom_2"/>
</dbReference>
<sequence length="887" mass="98306">MDCIEDAPLLRDPETDPGSSVDGASTRPRRGGGGKPFSEHVDDILREPLTTLTKILLVFALLLLLLTSVFIGLFAGAEHRLSHERGTRRPDWPPTTSTATSTVFETTTRTTTLATTGTVTATSPPPTATIPAPLPTGVPESPLCTSPECVILSASIIQNLDESQDPCEDFYEFANGGWLSKNEIPPGKGSFGTFDAVSNENKRIIRKILDPSIAPAALSQSFTDEYDNETLTKLHDLYESCMNEDLLDERGEAPLKDIVRAIRDLYRSDNWQQGTGTKESDSKEIPQYGLTAAIGFLHSRGIGGLFSFDIDGDVGIDPNFMSLWFYQPDLGLPSKEYYDEKPIVKLYKETLARMLLALDDSPEDEAAATSTQNILVVEKEKTMKFWPPWPWPPWDGDDDDGDDDGGEHLSKSERAKALAKKVVDFEKRIANASLDLEVLLQDPVATYNPISFSEFASELPQIDFPSYFSTFTPRNFPSQVILTSTTYASNLSSILSTTDADTVEAYLVTRASLVLAPLLGYGTEIWKANRALKEVLQGIKKGAVPDRSEWCVQQVEDALGFAAGRFFVQKAFGGDSKAKGTKVITDIIEAFKESLKNLKWMDKQSAKAAREKADAIAVKVGYPLSPNTESSRSIALYYNLVIVDKAEFFESVVSSQISEVYKKWQTLGKERDKQAWLMPPSMVNAYFNPSANEIVFPAGILQPPFFSYKWHAFQVLRIYGGALTVFDVSSRPAYLQYGAFGAVAAHELTHAFDSAGRLYNQQGKLEQWWTNATSEGFNTIQECIARQYSKYTIDDGKGNKIHVNGNLTSGENIGDSGLIQAFRAWHGQFHTEIFEEGGVREQLLPGLNYTQEQLFFIGFGQIWAQLIKSAAAVRILSLENRRSYWLC</sequence>
<dbReference type="Pfam" id="PF01431">
    <property type="entry name" value="Peptidase_M13"/>
    <property type="match status" value="1"/>
</dbReference>
<dbReference type="Gene3D" id="1.10.1380.10">
    <property type="entry name" value="Neutral endopeptidase , domain2"/>
    <property type="match status" value="2"/>
</dbReference>
<feature type="domain" description="Peptidase M13 C-terminal" evidence="10">
    <location>
        <begin position="684"/>
        <end position="873"/>
    </location>
</feature>
<keyword evidence="7" id="KW-0482">Metalloprotease</keyword>
<name>A0A9Q5HVJ8_SANBA</name>
<keyword evidence="9" id="KW-0472">Membrane</keyword>
<evidence type="ECO:0000256" key="2">
    <source>
        <dbReference type="ARBA" id="ARBA00007357"/>
    </source>
</evidence>
<dbReference type="PROSITE" id="PS51885">
    <property type="entry name" value="NEPRILYSIN"/>
    <property type="match status" value="1"/>
</dbReference>
<keyword evidence="9" id="KW-1133">Transmembrane helix</keyword>
<dbReference type="Proteomes" id="UP000757232">
    <property type="component" value="Unassembled WGS sequence"/>
</dbReference>
<dbReference type="PRINTS" id="PR00786">
    <property type="entry name" value="NEPRILYSIN"/>
</dbReference>
<evidence type="ECO:0000259" key="10">
    <source>
        <dbReference type="Pfam" id="PF01431"/>
    </source>
</evidence>
<evidence type="ECO:0000259" key="11">
    <source>
        <dbReference type="Pfam" id="PF05649"/>
    </source>
</evidence>
<evidence type="ECO:0000256" key="5">
    <source>
        <dbReference type="ARBA" id="ARBA00022801"/>
    </source>
</evidence>
<dbReference type="OrthoDB" id="6475849at2759"/>
<comment type="cofactor">
    <cofactor evidence="1">
        <name>Zn(2+)</name>
        <dbReference type="ChEBI" id="CHEBI:29105"/>
    </cofactor>
</comment>
<evidence type="ECO:0000313" key="12">
    <source>
        <dbReference type="EMBL" id="OCB86754.1"/>
    </source>
</evidence>
<dbReference type="InterPro" id="IPR008753">
    <property type="entry name" value="Peptidase_M13_N"/>
</dbReference>
<feature type="compositionally biased region" description="Acidic residues" evidence="8">
    <location>
        <begin position="395"/>
        <end position="405"/>
    </location>
</feature>
<keyword evidence="13" id="KW-1185">Reference proteome</keyword>
<accession>A0A9Q5HVJ8</accession>
<evidence type="ECO:0000256" key="9">
    <source>
        <dbReference type="SAM" id="Phobius"/>
    </source>
</evidence>
<feature type="region of interest" description="Disordered" evidence="8">
    <location>
        <begin position="1"/>
        <end position="40"/>
    </location>
</feature>
<comment type="caution">
    <text evidence="12">The sequence shown here is derived from an EMBL/GenBank/DDBJ whole genome shotgun (WGS) entry which is preliminary data.</text>
</comment>
<dbReference type="PANTHER" id="PTHR11733">
    <property type="entry name" value="ZINC METALLOPROTEASE FAMILY M13 NEPRILYSIN-RELATED"/>
    <property type="match status" value="1"/>
</dbReference>
<evidence type="ECO:0000256" key="3">
    <source>
        <dbReference type="ARBA" id="ARBA00022670"/>
    </source>
</evidence>
<dbReference type="Gene3D" id="3.40.390.10">
    <property type="entry name" value="Collagenase (Catalytic Domain)"/>
    <property type="match status" value="2"/>
</dbReference>
<feature type="region of interest" description="Disordered" evidence="8">
    <location>
        <begin position="388"/>
        <end position="409"/>
    </location>
</feature>
<keyword evidence="5" id="KW-0378">Hydrolase</keyword>
<evidence type="ECO:0000256" key="7">
    <source>
        <dbReference type="ARBA" id="ARBA00023049"/>
    </source>
</evidence>
<feature type="domain" description="Peptidase M13 N-terminal" evidence="11">
    <location>
        <begin position="412"/>
        <end position="623"/>
    </location>
</feature>